<comment type="caution">
    <text evidence="8">The sequence shown here is derived from an EMBL/GenBank/DDBJ whole genome shotgun (WGS) entry which is preliminary data.</text>
</comment>
<name>A0A8B2NQF9_9HYPH</name>
<comment type="pathway">
    <text evidence="1 6">Cofactor biosynthesis; pyrroloquinoline quinone biosynthesis.</text>
</comment>
<evidence type="ECO:0000313" key="9">
    <source>
        <dbReference type="Proteomes" id="UP000249590"/>
    </source>
</evidence>
<evidence type="ECO:0000256" key="6">
    <source>
        <dbReference type="HAMAP-Rule" id="MF_00653"/>
    </source>
</evidence>
<dbReference type="Proteomes" id="UP000249590">
    <property type="component" value="Unassembled WGS sequence"/>
</dbReference>
<dbReference type="OrthoDB" id="9778305at2"/>
<evidence type="ECO:0000256" key="1">
    <source>
        <dbReference type="ARBA" id="ARBA00004886"/>
    </source>
</evidence>
<dbReference type="GO" id="GO:0018189">
    <property type="term" value="P:pyrroloquinoline quinone biosynthetic process"/>
    <property type="evidence" value="ECO:0007669"/>
    <property type="project" value="UniProtKB-UniRule"/>
</dbReference>
<evidence type="ECO:0000259" key="7">
    <source>
        <dbReference type="Pfam" id="PF12706"/>
    </source>
</evidence>
<feature type="domain" description="Metallo-beta-lactamase" evidence="7">
    <location>
        <begin position="50"/>
        <end position="273"/>
    </location>
</feature>
<reference evidence="8 9" key="1">
    <citation type="submission" date="2018-05" db="EMBL/GenBank/DDBJ databases">
        <title>Acuticoccus sediminis sp. nov., isolated from deep-sea sediment of Indian Ocean.</title>
        <authorList>
            <person name="Liu X."/>
            <person name="Lai Q."/>
            <person name="Du Y."/>
            <person name="Sun F."/>
            <person name="Zhang X."/>
            <person name="Wang S."/>
            <person name="Shao Z."/>
        </authorList>
    </citation>
    <scope>NUCLEOTIDE SEQUENCE [LARGE SCALE GENOMIC DNA]</scope>
    <source>
        <strain evidence="8 9">PTG4-2</strain>
    </source>
</reference>
<dbReference type="HAMAP" id="MF_00653">
    <property type="entry name" value="PQQ_syn_PqqB"/>
    <property type="match status" value="1"/>
</dbReference>
<dbReference type="Pfam" id="PF12706">
    <property type="entry name" value="Lactamase_B_2"/>
    <property type="match status" value="1"/>
</dbReference>
<evidence type="ECO:0000256" key="4">
    <source>
        <dbReference type="ARBA" id="ARBA00022448"/>
    </source>
</evidence>
<organism evidence="8 9">
    <name type="scientific">Acuticoccus sediminis</name>
    <dbReference type="NCBI Taxonomy" id="2184697"/>
    <lineage>
        <taxon>Bacteria</taxon>
        <taxon>Pseudomonadati</taxon>
        <taxon>Pseudomonadota</taxon>
        <taxon>Alphaproteobacteria</taxon>
        <taxon>Hyphomicrobiales</taxon>
        <taxon>Amorphaceae</taxon>
        <taxon>Acuticoccus</taxon>
    </lineage>
</organism>
<dbReference type="Gene3D" id="3.60.15.10">
    <property type="entry name" value="Ribonuclease Z/Hydroxyacylglutathione hydrolase-like"/>
    <property type="match status" value="1"/>
</dbReference>
<evidence type="ECO:0000313" key="8">
    <source>
        <dbReference type="EMBL" id="RAI00238.1"/>
    </source>
</evidence>
<sequence>MHALVVGAAAGGGLPQWNCAAPNSASFWRGEPIHPPQTQSSLAVSADGERWLLINASPDLRSQILALPQLQPRVGGPGLDGAGLRNSPIAAVLLTNGDLDHISGLLTLRERQPFTIYATESILDVLAANPVFDALGRDIVPRRPITLGDRFEALPGLTVSVYPVPGKVPLFMETGTVVTDLVGEQTVGVAVSDDRATLHYIPGCAAVPEELRRRVDGADALLFDGTLFVDDEMIRAGVGAKTGKRMGHMSVSGADGSIAAWKDVAVGRRVFVHLNNTNPLWRDGPERKEAEAAGWQIGHDGMELIL</sequence>
<dbReference type="InterPro" id="IPR001279">
    <property type="entry name" value="Metallo-B-lactamas"/>
</dbReference>
<dbReference type="UniPathway" id="UPA00539"/>
<comment type="similarity">
    <text evidence="2 6">Belongs to the PqqB family.</text>
</comment>
<dbReference type="SUPFAM" id="SSF56281">
    <property type="entry name" value="Metallo-hydrolase/oxidoreductase"/>
    <property type="match status" value="1"/>
</dbReference>
<keyword evidence="5 6" id="KW-0884">PQQ biosynthesis</keyword>
<dbReference type="NCBIfam" id="TIGR02108">
    <property type="entry name" value="PQQ_syn_pqqB"/>
    <property type="match status" value="1"/>
</dbReference>
<gene>
    <name evidence="6" type="primary">pqqB</name>
    <name evidence="8" type="ORF">DLJ53_21275</name>
</gene>
<proteinExistence type="inferred from homology"/>
<accession>A0A8B2NQF9</accession>
<keyword evidence="9" id="KW-1185">Reference proteome</keyword>
<dbReference type="RefSeq" id="WP_111348938.1">
    <property type="nucleotide sequence ID" value="NZ_QHHQ01000004.1"/>
</dbReference>
<dbReference type="AlphaFoldDB" id="A0A8B2NQF9"/>
<keyword evidence="4 6" id="KW-0813">Transport</keyword>
<evidence type="ECO:0000256" key="3">
    <source>
        <dbReference type="ARBA" id="ARBA00015084"/>
    </source>
</evidence>
<dbReference type="InterPro" id="IPR011842">
    <property type="entry name" value="PQQ_synth_PqqB"/>
</dbReference>
<dbReference type="InterPro" id="IPR036866">
    <property type="entry name" value="RibonucZ/Hydroxyglut_hydro"/>
</dbReference>
<evidence type="ECO:0000256" key="2">
    <source>
        <dbReference type="ARBA" id="ARBA00008481"/>
    </source>
</evidence>
<protein>
    <recommendedName>
        <fullName evidence="3 6">Coenzyme PQQ synthesis protein B</fullName>
    </recommendedName>
    <alternativeName>
        <fullName evidence="6">Pyrroloquinoline quinone biosynthesis protein B</fullName>
    </alternativeName>
</protein>
<dbReference type="EMBL" id="QHHQ01000004">
    <property type="protein sequence ID" value="RAI00238.1"/>
    <property type="molecule type" value="Genomic_DNA"/>
</dbReference>
<evidence type="ECO:0000256" key="5">
    <source>
        <dbReference type="ARBA" id="ARBA00022905"/>
    </source>
</evidence>
<comment type="function">
    <text evidence="6">May be involved in the transport of PQQ or its precursor to the periplasm.</text>
</comment>